<reference evidence="1" key="1">
    <citation type="journal article" date="2021" name="Environ. Microbiol.">
        <title>Gene family expansions and transcriptome signatures uncover fungal adaptations to wood decay.</title>
        <authorList>
            <person name="Hage H."/>
            <person name="Miyauchi S."/>
            <person name="Viragh M."/>
            <person name="Drula E."/>
            <person name="Min B."/>
            <person name="Chaduli D."/>
            <person name="Navarro D."/>
            <person name="Favel A."/>
            <person name="Norest M."/>
            <person name="Lesage-Meessen L."/>
            <person name="Balint B."/>
            <person name="Merenyi Z."/>
            <person name="de Eugenio L."/>
            <person name="Morin E."/>
            <person name="Martinez A.T."/>
            <person name="Baldrian P."/>
            <person name="Stursova M."/>
            <person name="Martinez M.J."/>
            <person name="Novotny C."/>
            <person name="Magnuson J.K."/>
            <person name="Spatafora J.W."/>
            <person name="Maurice S."/>
            <person name="Pangilinan J."/>
            <person name="Andreopoulos W."/>
            <person name="LaButti K."/>
            <person name="Hundley H."/>
            <person name="Na H."/>
            <person name="Kuo A."/>
            <person name="Barry K."/>
            <person name="Lipzen A."/>
            <person name="Henrissat B."/>
            <person name="Riley R."/>
            <person name="Ahrendt S."/>
            <person name="Nagy L.G."/>
            <person name="Grigoriev I.V."/>
            <person name="Martin F."/>
            <person name="Rosso M.N."/>
        </authorList>
    </citation>
    <scope>NUCLEOTIDE SEQUENCE</scope>
    <source>
        <strain evidence="1">CBS 384.51</strain>
    </source>
</reference>
<evidence type="ECO:0000313" key="1">
    <source>
        <dbReference type="EMBL" id="KAI0083890.1"/>
    </source>
</evidence>
<evidence type="ECO:0000313" key="2">
    <source>
        <dbReference type="Proteomes" id="UP001055072"/>
    </source>
</evidence>
<gene>
    <name evidence="1" type="ORF">BDY19DRAFT_975099</name>
</gene>
<organism evidence="1 2">
    <name type="scientific">Irpex rosettiformis</name>
    <dbReference type="NCBI Taxonomy" id="378272"/>
    <lineage>
        <taxon>Eukaryota</taxon>
        <taxon>Fungi</taxon>
        <taxon>Dikarya</taxon>
        <taxon>Basidiomycota</taxon>
        <taxon>Agaricomycotina</taxon>
        <taxon>Agaricomycetes</taxon>
        <taxon>Polyporales</taxon>
        <taxon>Irpicaceae</taxon>
        <taxon>Irpex</taxon>
    </lineage>
</organism>
<name>A0ACB8TPD5_9APHY</name>
<proteinExistence type="predicted"/>
<accession>A0ACB8TPD5</accession>
<dbReference type="Proteomes" id="UP001055072">
    <property type="component" value="Unassembled WGS sequence"/>
</dbReference>
<comment type="caution">
    <text evidence="1">The sequence shown here is derived from an EMBL/GenBank/DDBJ whole genome shotgun (WGS) entry which is preliminary data.</text>
</comment>
<sequence length="701" mass="76918">MSAALGSSTAVRALPSTLALRATPTVPSATQAYEPLVKSVLRHRLLLRIFASSAVFSWAVVALATTVRQGGLRSLGLVGLLLNPILPRTLVLAFVIWLLSAVPVVVMRKRSLTAIPTFAASPAMLFNSAVRGGTTARRLLTYVASAIMLTLVHVLTAYIFETTGGNDPRLSPFVKSKKHPYYLNGRLLYLVTSQLFIALFSTFRSIQLDRVVVRWTGAVSVNRDDETSPFMLARIVTVFATSLVFACMGIAGHGLAFVLSRSFALPIVLKLPLISRLLRPFLAHFLRGSWSLALFTRNGGLIFRAWSLGLMTFASWEFAESIFDSVVVEPVHVAHSTADAAVTLVAGINSNDTYFKHFAYDELQQFSRDESAAGIAKRTALFADQKYNPTLWATLVRETLLRLGKDYQLFLRRGAPPVPASAPITPPAQKIDPPAQVPKTPLIRKQVLKPSKSSPLRSALDTVASDGAITTALTSAAEVGASQIPELFRSVMSSHPPSVIAKAETAVAAVQAKEKDIQKRVAEAPGKWKAQVSEQLARYFPPFIRSAAKDADEWWRAERLHRVAEVSLPNRKLDGLAIDMLSSFVCASLTEDSYGVVQRDIPRILEALLSFLTAIEDYRVELISRYPPLSPEQENALTPRELSARHELMVSLSRTSDILSEVEDPLKEGVVRIVRTFGDKLSAFKFPPRTAKKLQGFVDYN</sequence>
<keyword evidence="2" id="KW-1185">Reference proteome</keyword>
<dbReference type="EMBL" id="MU274951">
    <property type="protein sequence ID" value="KAI0083890.1"/>
    <property type="molecule type" value="Genomic_DNA"/>
</dbReference>
<protein>
    <submittedName>
        <fullName evidence="1">Nucleoporin protein Ndc1-Nup</fullName>
    </submittedName>
</protein>